<sequence length="90" mass="10019">MLGAIALSLILRVLPKAVVSLEMDTVYTGDTLTPTGYGTVQEEHLRHIISVILPACQRNRAANNNYTACASWNKLIECSTEPEKQTKQMW</sequence>
<keyword evidence="3" id="KW-1185">Reference proteome</keyword>
<dbReference type="RefSeq" id="XP_018034391.1">
    <property type="nucleotide sequence ID" value="XM_018187775.1"/>
</dbReference>
<dbReference type="GeneID" id="28771261"/>
<protein>
    <recommendedName>
        <fullName evidence="4">Secreted protein</fullName>
    </recommendedName>
</protein>
<feature type="chain" id="PRO_5008057920" description="Secreted protein" evidence="1">
    <location>
        <begin position="21"/>
        <end position="90"/>
    </location>
</feature>
<dbReference type="EMBL" id="KV441554">
    <property type="protein sequence ID" value="OAG04026.1"/>
    <property type="molecule type" value="Genomic_DNA"/>
</dbReference>
<dbReference type="AlphaFoldDB" id="A0A177C9G9"/>
<dbReference type="InParanoid" id="A0A177C9G9"/>
<feature type="signal peptide" evidence="1">
    <location>
        <begin position="1"/>
        <end position="20"/>
    </location>
</feature>
<reference evidence="2 3" key="1">
    <citation type="submission" date="2016-05" db="EMBL/GenBank/DDBJ databases">
        <title>Comparative analysis of secretome profiles of manganese(II)-oxidizing ascomycete fungi.</title>
        <authorList>
            <consortium name="DOE Joint Genome Institute"/>
            <person name="Zeiner C.A."/>
            <person name="Purvine S.O."/>
            <person name="Zink E.M."/>
            <person name="Wu S."/>
            <person name="Pasa-Tolic L."/>
            <person name="Chaput D.L."/>
            <person name="Haridas S."/>
            <person name="Grigoriev I.V."/>
            <person name="Santelli C.M."/>
            <person name="Hansel C.M."/>
        </authorList>
    </citation>
    <scope>NUCLEOTIDE SEQUENCE [LARGE SCALE GENOMIC DNA]</scope>
    <source>
        <strain evidence="2 3">AP3s5-JAC2a</strain>
    </source>
</reference>
<evidence type="ECO:0000256" key="1">
    <source>
        <dbReference type="SAM" id="SignalP"/>
    </source>
</evidence>
<evidence type="ECO:0008006" key="4">
    <source>
        <dbReference type="Google" id="ProtNLM"/>
    </source>
</evidence>
<gene>
    <name evidence="2" type="ORF">CC84DRAFT_883548</name>
</gene>
<organism evidence="2 3">
    <name type="scientific">Paraphaeosphaeria sporulosa</name>
    <dbReference type="NCBI Taxonomy" id="1460663"/>
    <lineage>
        <taxon>Eukaryota</taxon>
        <taxon>Fungi</taxon>
        <taxon>Dikarya</taxon>
        <taxon>Ascomycota</taxon>
        <taxon>Pezizomycotina</taxon>
        <taxon>Dothideomycetes</taxon>
        <taxon>Pleosporomycetidae</taxon>
        <taxon>Pleosporales</taxon>
        <taxon>Massarineae</taxon>
        <taxon>Didymosphaeriaceae</taxon>
        <taxon>Paraphaeosphaeria</taxon>
    </lineage>
</organism>
<dbReference type="Proteomes" id="UP000077069">
    <property type="component" value="Unassembled WGS sequence"/>
</dbReference>
<evidence type="ECO:0000313" key="3">
    <source>
        <dbReference type="Proteomes" id="UP000077069"/>
    </source>
</evidence>
<keyword evidence="1" id="KW-0732">Signal</keyword>
<proteinExistence type="predicted"/>
<evidence type="ECO:0000313" key="2">
    <source>
        <dbReference type="EMBL" id="OAG04026.1"/>
    </source>
</evidence>
<accession>A0A177C9G9</accession>
<name>A0A177C9G9_9PLEO</name>